<sequence length="227" mass="26131">MWNKVDLKSDQPCKLSYQFIKQVTNDYDQELVVGSGTFGTVYKGICENRQEIAVMVLRNIIEIDNKDFQKEFQNLRRLKHQNVVRLLGFCNETEKVLVAYNGNQVVADKMHKALVFEYVRNGSLGNHISAHGCSGFNWHIHYKIIKGICLGLNYLQNGFELSIWHLDLKPENILLGKNMIPKIADFGLSRLLGDENTRKTINAVGTRLNQRWKIKAYPFKREGVMVS</sequence>
<dbReference type="Pfam" id="PF00069">
    <property type="entry name" value="Pkinase"/>
    <property type="match status" value="1"/>
</dbReference>
<dbReference type="SUPFAM" id="SSF56112">
    <property type="entry name" value="Protein kinase-like (PK-like)"/>
    <property type="match status" value="1"/>
</dbReference>
<dbReference type="Gramene" id="TRITD3Av1G277590.2">
    <property type="protein sequence ID" value="TRITD3Av1G277590.2"/>
    <property type="gene ID" value="TRITD3Av1G277590"/>
</dbReference>
<dbReference type="InterPro" id="IPR000719">
    <property type="entry name" value="Prot_kinase_dom"/>
</dbReference>
<dbReference type="Gene3D" id="1.10.510.10">
    <property type="entry name" value="Transferase(Phosphotransferase) domain 1"/>
    <property type="match status" value="1"/>
</dbReference>
<evidence type="ECO:0000259" key="1">
    <source>
        <dbReference type="PROSITE" id="PS50011"/>
    </source>
</evidence>
<protein>
    <recommendedName>
        <fullName evidence="1">Protein kinase domain-containing protein</fullName>
    </recommendedName>
</protein>
<dbReference type="PANTHER" id="PTHR45707">
    <property type="entry name" value="C2 CALCIUM/LIPID-BINDING PLANT PHOSPHORIBOSYLTRANSFERASE FAMILY PROTEIN"/>
    <property type="match status" value="1"/>
</dbReference>
<dbReference type="EMBL" id="LT934115">
    <property type="protein sequence ID" value="VAH69795.1"/>
    <property type="molecule type" value="Genomic_DNA"/>
</dbReference>
<proteinExistence type="predicted"/>
<evidence type="ECO:0000313" key="3">
    <source>
        <dbReference type="Proteomes" id="UP000324705"/>
    </source>
</evidence>
<reference evidence="2 3" key="1">
    <citation type="submission" date="2017-09" db="EMBL/GenBank/DDBJ databases">
        <authorList>
            <consortium name="International Durum Wheat Genome Sequencing Consortium (IDWGSC)"/>
            <person name="Milanesi L."/>
        </authorList>
    </citation>
    <scope>NUCLEOTIDE SEQUENCE [LARGE SCALE GENOMIC DNA]</scope>
    <source>
        <strain evidence="3">cv. Svevo</strain>
    </source>
</reference>
<dbReference type="Gene3D" id="3.30.200.20">
    <property type="entry name" value="Phosphorylase Kinase, domain 1"/>
    <property type="match status" value="1"/>
</dbReference>
<dbReference type="GO" id="GO:0005524">
    <property type="term" value="F:ATP binding"/>
    <property type="evidence" value="ECO:0007669"/>
    <property type="project" value="InterPro"/>
</dbReference>
<name>A0A9R0S1D9_TRITD</name>
<dbReference type="GO" id="GO:0004672">
    <property type="term" value="F:protein kinase activity"/>
    <property type="evidence" value="ECO:0007669"/>
    <property type="project" value="InterPro"/>
</dbReference>
<dbReference type="AlphaFoldDB" id="A0A9R0S1D9"/>
<keyword evidence="3" id="KW-1185">Reference proteome</keyword>
<evidence type="ECO:0000313" key="2">
    <source>
        <dbReference type="EMBL" id="VAH69795.1"/>
    </source>
</evidence>
<dbReference type="PROSITE" id="PS50011">
    <property type="entry name" value="PROTEIN_KINASE_DOM"/>
    <property type="match status" value="1"/>
</dbReference>
<dbReference type="PANTHER" id="PTHR45707:SF59">
    <property type="entry name" value="PROTEIN KINASE DOMAIN-CONTAINING PROTEIN"/>
    <property type="match status" value="1"/>
</dbReference>
<organism evidence="2 3">
    <name type="scientific">Triticum turgidum subsp. durum</name>
    <name type="common">Durum wheat</name>
    <name type="synonym">Triticum durum</name>
    <dbReference type="NCBI Taxonomy" id="4567"/>
    <lineage>
        <taxon>Eukaryota</taxon>
        <taxon>Viridiplantae</taxon>
        <taxon>Streptophyta</taxon>
        <taxon>Embryophyta</taxon>
        <taxon>Tracheophyta</taxon>
        <taxon>Spermatophyta</taxon>
        <taxon>Magnoliopsida</taxon>
        <taxon>Liliopsida</taxon>
        <taxon>Poales</taxon>
        <taxon>Poaceae</taxon>
        <taxon>BOP clade</taxon>
        <taxon>Pooideae</taxon>
        <taxon>Triticodae</taxon>
        <taxon>Triticeae</taxon>
        <taxon>Triticinae</taxon>
        <taxon>Triticum</taxon>
    </lineage>
</organism>
<dbReference type="Proteomes" id="UP000324705">
    <property type="component" value="Chromosome 3A"/>
</dbReference>
<dbReference type="InterPro" id="IPR008271">
    <property type="entry name" value="Ser/Thr_kinase_AS"/>
</dbReference>
<dbReference type="InterPro" id="IPR011009">
    <property type="entry name" value="Kinase-like_dom_sf"/>
</dbReference>
<feature type="domain" description="Protein kinase" evidence="1">
    <location>
        <begin position="27"/>
        <end position="227"/>
    </location>
</feature>
<dbReference type="SMART" id="SM00220">
    <property type="entry name" value="S_TKc"/>
    <property type="match status" value="1"/>
</dbReference>
<dbReference type="PROSITE" id="PS00108">
    <property type="entry name" value="PROTEIN_KINASE_ST"/>
    <property type="match status" value="1"/>
</dbReference>
<gene>
    <name evidence="2" type="ORF">TRITD_3Av1G277590</name>
</gene>
<accession>A0A9R0S1D9</accession>